<dbReference type="PANTHER" id="PTHR39601:SF1">
    <property type="entry name" value="CHORIOGENIN HMINOR"/>
    <property type="match status" value="1"/>
</dbReference>
<gene>
    <name evidence="3" type="ORF">SPSK_00988</name>
</gene>
<dbReference type="KEGG" id="ssck:SPSK_00988"/>
<proteinExistence type="predicted"/>
<feature type="region of interest" description="Disordered" evidence="1">
    <location>
        <begin position="749"/>
        <end position="842"/>
    </location>
</feature>
<dbReference type="OrthoDB" id="4114825at2759"/>
<feature type="region of interest" description="Disordered" evidence="1">
    <location>
        <begin position="705"/>
        <end position="732"/>
    </location>
</feature>
<dbReference type="AlphaFoldDB" id="A0A0F2LZQ5"/>
<evidence type="ECO:0000256" key="1">
    <source>
        <dbReference type="SAM" id="MobiDB-lite"/>
    </source>
</evidence>
<sequence length="1236" mass="134997">MAHAYESRNSALYNGVSNRSRGWKSRRPGDVTETPAPHATRHTAIRRWDGKTRTSTAWDGLRRDPELWYRHGNCFVHLYARGQSRRGPSFKVPISTLLAAQCHSLVERFITRDMPATPDIPTVYDVMNPTPVPPPLATLDYWSRAHLVGRVDIYIPPPKDVDRDQTFLYYLAIRNLFAWVFRRPVVGEHLGSALAGLYSAMREFRYEQADNVQDLLCYLEDEGYAAMAGQPVYALALLHLAETMQFRALYIDAFSHCVGMYNDLHLGTEYQYISSDSRKLVRRARLDMDMRLGSAGSMLSNFLEDALSETHLGLPDPARAHLDRFRTYVQGFYTSRLGYYPPRSLDTRSTIFEPHVYRRLSDDFKAMYDFLVDENFTADANAPPLAQGGFCVLQSVTSFDERHGFTTMQHPLPLLPEVAHQPVNTASAGPSAGNNKAGGFGRRMSLFGGKTMDRLLLSRSEKLKPDTRLLANAALLKASNKVRPDLWHNEFVGAYRQFEEDSVFKPYKADRMEKISMLDARKVRWILIYAVHQTLQNCFLPPPAEVNGAGAVHYHMSISPKHLPTWDDGHEVAQSLSVVASSPVSPTISTAAAWPTELPVSADKDNDRWDRSDNDAAPPARCMSMTALPDAPTMQSLAEIGSGERGRALSPVFDIRPDIDYLGLAKRGDASPQEGEVVMLPRSRSLTRSLSQKAAFRRSLSLFRANNGNNATTPSTPSSASPKGPNKLQKAKQLGMTEPVPALPTCAKRNSILHRAPSQPKSEKQRAVSRERPKHSPYHEIVVHGYGNGTNPVQLAVSTDGAGPSSSDMQTSDNRPNPADDSVATPSTSRSLSTSSTTSNTSALTAETALTTYTDAANRNSIGCAITTATLPPLPDSIASFGDTALGALQTLSRSSSVYSNASSKATRTPGSNAPTPTPTLTPATVGVAVDMPPTIPPRGRGRAVPVVHPSPSLSRSSSVYSTVSMRESGAGLALPSASPSASASVLEAPLPPPVPVRNSARHRRFSVYGGGDEYASVLPLATPPRAMRLVPDAKRTMPVSLTAAARQQNQHQNQKQYHSGRRGGVGTPHRSRTMPNIVSSNLAAPTQPYHSFDTVQEAMRAVRETLEQQQSLAPMPLSVPISRASSFVGVAALRSVHEEEDDGAGNDDHDHDHDDAQHGAGDFLSMAPVVKPLMTRSQSMRMATAAAAARHRHSSYIGPRDSGFDHGYHDDDATTDEVQPEWEKFAMGLGGHTTV</sequence>
<feature type="compositionally biased region" description="Polar residues" evidence="1">
    <location>
        <begin position="804"/>
        <end position="815"/>
    </location>
</feature>
<feature type="region of interest" description="Disordered" evidence="1">
    <location>
        <begin position="900"/>
        <end position="960"/>
    </location>
</feature>
<feature type="domain" description="DUF8004" evidence="2">
    <location>
        <begin position="213"/>
        <end position="304"/>
    </location>
</feature>
<feature type="region of interest" description="Disordered" evidence="1">
    <location>
        <begin position="600"/>
        <end position="619"/>
    </location>
</feature>
<dbReference type="GeneID" id="27663197"/>
<comment type="caution">
    <text evidence="3">The sequence shown here is derived from an EMBL/GenBank/DDBJ whole genome shotgun (WGS) entry which is preliminary data.</text>
</comment>
<feature type="compositionally biased region" description="Basic and acidic residues" evidence="1">
    <location>
        <begin position="761"/>
        <end position="771"/>
    </location>
</feature>
<dbReference type="Pfam" id="PF26013">
    <property type="entry name" value="DUF8004"/>
    <property type="match status" value="1"/>
</dbReference>
<feature type="region of interest" description="Disordered" evidence="1">
    <location>
        <begin position="16"/>
        <end position="41"/>
    </location>
</feature>
<evidence type="ECO:0000313" key="3">
    <source>
        <dbReference type="EMBL" id="KJR81401.1"/>
    </source>
</evidence>
<evidence type="ECO:0000259" key="2">
    <source>
        <dbReference type="Pfam" id="PF26013"/>
    </source>
</evidence>
<dbReference type="PANTHER" id="PTHR39601">
    <property type="entry name" value="CHORIOGENIN HMINOR"/>
    <property type="match status" value="1"/>
</dbReference>
<dbReference type="VEuPathDB" id="FungiDB:SPSK_00988"/>
<feature type="region of interest" description="Disordered" evidence="1">
    <location>
        <begin position="1139"/>
        <end position="1160"/>
    </location>
</feature>
<dbReference type="InterPro" id="IPR058317">
    <property type="entry name" value="DUF8004"/>
</dbReference>
<organism evidence="3 4">
    <name type="scientific">Sporothrix schenckii 1099-18</name>
    <dbReference type="NCBI Taxonomy" id="1397361"/>
    <lineage>
        <taxon>Eukaryota</taxon>
        <taxon>Fungi</taxon>
        <taxon>Dikarya</taxon>
        <taxon>Ascomycota</taxon>
        <taxon>Pezizomycotina</taxon>
        <taxon>Sordariomycetes</taxon>
        <taxon>Sordariomycetidae</taxon>
        <taxon>Ophiostomatales</taxon>
        <taxon>Ophiostomataceae</taxon>
        <taxon>Sporothrix</taxon>
    </lineage>
</organism>
<dbReference type="EMBL" id="AXCR01000011">
    <property type="protein sequence ID" value="KJR81401.1"/>
    <property type="molecule type" value="Genomic_DNA"/>
</dbReference>
<reference evidence="3 4" key="1">
    <citation type="journal article" date="2014" name="BMC Genomics">
        <title>Comparative genomics of the major fungal agents of human and animal Sporotrichosis: Sporothrix schenckii and Sporothrix brasiliensis.</title>
        <authorList>
            <person name="Teixeira M.M."/>
            <person name="de Almeida L.G."/>
            <person name="Kubitschek-Barreira P."/>
            <person name="Alves F.L."/>
            <person name="Kioshima E.S."/>
            <person name="Abadio A.K."/>
            <person name="Fernandes L."/>
            <person name="Derengowski L.S."/>
            <person name="Ferreira K.S."/>
            <person name="Souza R.C."/>
            <person name="Ruiz J.C."/>
            <person name="de Andrade N.C."/>
            <person name="Paes H.C."/>
            <person name="Nicola A.M."/>
            <person name="Albuquerque P."/>
            <person name="Gerber A.L."/>
            <person name="Martins V.P."/>
            <person name="Peconick L.D."/>
            <person name="Neto A.V."/>
            <person name="Chaucanez C.B."/>
            <person name="Silva P.A."/>
            <person name="Cunha O.L."/>
            <person name="de Oliveira F.F."/>
            <person name="dos Santos T.C."/>
            <person name="Barros A.L."/>
            <person name="Soares M.A."/>
            <person name="de Oliveira L.M."/>
            <person name="Marini M.M."/>
            <person name="Villalobos-Duno H."/>
            <person name="Cunha M.M."/>
            <person name="de Hoog S."/>
            <person name="da Silveira J.F."/>
            <person name="Henrissat B."/>
            <person name="Nino-Vega G.A."/>
            <person name="Cisalpino P.S."/>
            <person name="Mora-Montes H.M."/>
            <person name="Almeida S.R."/>
            <person name="Stajich J.E."/>
            <person name="Lopes-Bezerra L.M."/>
            <person name="Vasconcelos A.T."/>
            <person name="Felipe M.S."/>
        </authorList>
    </citation>
    <scope>NUCLEOTIDE SEQUENCE [LARGE SCALE GENOMIC DNA]</scope>
    <source>
        <strain evidence="3 4">1099-18</strain>
    </source>
</reference>
<feature type="compositionally biased region" description="Basic and acidic residues" evidence="1">
    <location>
        <begin position="602"/>
        <end position="614"/>
    </location>
</feature>
<protein>
    <recommendedName>
        <fullName evidence="2">DUF8004 domain-containing protein</fullName>
    </recommendedName>
</protein>
<accession>A0A0F2LZQ5</accession>
<feature type="compositionally biased region" description="Low complexity" evidence="1">
    <location>
        <begin position="705"/>
        <end position="722"/>
    </location>
</feature>
<feature type="compositionally biased region" description="Low complexity" evidence="1">
    <location>
        <begin position="1048"/>
        <end position="1057"/>
    </location>
</feature>
<feature type="region of interest" description="Disordered" evidence="1">
    <location>
        <begin position="1046"/>
        <end position="1072"/>
    </location>
</feature>
<evidence type="ECO:0000313" key="4">
    <source>
        <dbReference type="Proteomes" id="UP000033710"/>
    </source>
</evidence>
<dbReference type="Proteomes" id="UP000033710">
    <property type="component" value="Unassembled WGS sequence"/>
</dbReference>
<feature type="compositionally biased region" description="Low complexity" evidence="1">
    <location>
        <begin position="919"/>
        <end position="930"/>
    </location>
</feature>
<feature type="compositionally biased region" description="Low complexity" evidence="1">
    <location>
        <begin position="945"/>
        <end position="960"/>
    </location>
</feature>
<name>A0A0F2LZQ5_SPOSC</name>
<reference evidence="3 4" key="2">
    <citation type="journal article" date="2015" name="Eukaryot. Cell">
        <title>Asexual propagation of a virulent clone complex in a human and feline outbreak of sporotrichosis.</title>
        <authorList>
            <person name="Teixeira Mde M."/>
            <person name="Rodrigues A.M."/>
            <person name="Tsui C.K."/>
            <person name="de Almeida L.G."/>
            <person name="Van Diepeningen A.D."/>
            <person name="van den Ende B.G."/>
            <person name="Fernandes G.F."/>
            <person name="Kano R."/>
            <person name="Hamelin R.C."/>
            <person name="Lopes-Bezerra L.M."/>
            <person name="Vasconcelos A.T."/>
            <person name="de Hoog S."/>
            <person name="de Camargo Z.P."/>
            <person name="Felipe M.S."/>
        </authorList>
    </citation>
    <scope>NUCLEOTIDE SEQUENCE [LARGE SCALE GENOMIC DNA]</scope>
    <source>
        <strain evidence="3 4">1099-18</strain>
    </source>
</reference>
<feature type="compositionally biased region" description="Basic and acidic residues" evidence="1">
    <location>
        <begin position="1147"/>
        <end position="1158"/>
    </location>
</feature>
<feature type="compositionally biased region" description="Low complexity" evidence="1">
    <location>
        <begin position="824"/>
        <end position="842"/>
    </location>
</feature>
<dbReference type="RefSeq" id="XP_016584077.1">
    <property type="nucleotide sequence ID" value="XM_016727920.1"/>
</dbReference>